<comment type="caution">
    <text evidence="9">The sequence shown here is derived from an EMBL/GenBank/DDBJ whole genome shotgun (WGS) entry which is preliminary data.</text>
</comment>
<dbReference type="GO" id="GO:0055085">
    <property type="term" value="P:transmembrane transport"/>
    <property type="evidence" value="ECO:0007669"/>
    <property type="project" value="InterPro"/>
</dbReference>
<reference evidence="9 10" key="1">
    <citation type="submission" date="2017-07" db="EMBL/GenBank/DDBJ databases">
        <title>Draft whole genome sequences of clinical Proprionibacteriaceae strains.</title>
        <authorList>
            <person name="Bernier A.-M."/>
            <person name="Bernard K."/>
            <person name="Domingo M.-C."/>
        </authorList>
    </citation>
    <scope>NUCLEOTIDE SEQUENCE [LARGE SCALE GENOMIC DNA]</scope>
    <source>
        <strain evidence="9 10">NML 150081</strain>
    </source>
</reference>
<keyword evidence="2 7" id="KW-0813">Transport</keyword>
<dbReference type="Gene3D" id="1.10.3720.10">
    <property type="entry name" value="MetI-like"/>
    <property type="match status" value="1"/>
</dbReference>
<dbReference type="AlphaFoldDB" id="A0A255EKB4"/>
<evidence type="ECO:0000256" key="6">
    <source>
        <dbReference type="ARBA" id="ARBA00023136"/>
    </source>
</evidence>
<evidence type="ECO:0000256" key="2">
    <source>
        <dbReference type="ARBA" id="ARBA00022448"/>
    </source>
</evidence>
<dbReference type="InterPro" id="IPR000515">
    <property type="entry name" value="MetI-like"/>
</dbReference>
<feature type="transmembrane region" description="Helical" evidence="7">
    <location>
        <begin position="28"/>
        <end position="53"/>
    </location>
</feature>
<dbReference type="EMBL" id="NMVJ01000011">
    <property type="protein sequence ID" value="OYN88553.1"/>
    <property type="molecule type" value="Genomic_DNA"/>
</dbReference>
<feature type="transmembrane region" description="Helical" evidence="7">
    <location>
        <begin position="198"/>
        <end position="223"/>
    </location>
</feature>
<comment type="similarity">
    <text evidence="7">Belongs to the binding-protein-dependent transport system permease family.</text>
</comment>
<dbReference type="Pfam" id="PF00528">
    <property type="entry name" value="BPD_transp_1"/>
    <property type="match status" value="1"/>
</dbReference>
<feature type="transmembrane region" description="Helical" evidence="7">
    <location>
        <begin position="159"/>
        <end position="177"/>
    </location>
</feature>
<evidence type="ECO:0000313" key="9">
    <source>
        <dbReference type="EMBL" id="OYN88553.1"/>
    </source>
</evidence>
<dbReference type="Proteomes" id="UP000216300">
    <property type="component" value="Unassembled WGS sequence"/>
</dbReference>
<evidence type="ECO:0000259" key="8">
    <source>
        <dbReference type="PROSITE" id="PS50928"/>
    </source>
</evidence>
<evidence type="ECO:0000256" key="3">
    <source>
        <dbReference type="ARBA" id="ARBA00022475"/>
    </source>
</evidence>
<keyword evidence="5 7" id="KW-1133">Transmembrane helix</keyword>
<dbReference type="OrthoDB" id="61122at2"/>
<organism evidence="9 10">
    <name type="scientific">Parenemella sanctibonifatiensis</name>
    <dbReference type="NCBI Taxonomy" id="2016505"/>
    <lineage>
        <taxon>Bacteria</taxon>
        <taxon>Bacillati</taxon>
        <taxon>Actinomycetota</taxon>
        <taxon>Actinomycetes</taxon>
        <taxon>Propionibacteriales</taxon>
        <taxon>Propionibacteriaceae</taxon>
        <taxon>Parenemella</taxon>
    </lineage>
</organism>
<accession>A0A255EKB4</accession>
<dbReference type="PANTHER" id="PTHR43744:SF12">
    <property type="entry name" value="ABC TRANSPORTER PERMEASE PROTEIN MG189-RELATED"/>
    <property type="match status" value="1"/>
</dbReference>
<proteinExistence type="inferred from homology"/>
<keyword evidence="3" id="KW-1003">Cell membrane</keyword>
<sequence length="290" mass="32527">MSAALNQVDQIEKKLKTAGGGRRNRKELLWHIPLVIASIVTLFPFYAMVIISLRPGQPIELPGSLIPTGLSLDSYAEALASDRIFQWTVNSTIYSVTSVFLVLLFASMAGYAFAKKRFIGRDAIFWVFLAMLMVPGHLTLIPLFLIVTNMNGLNTMWGVLVPTLANAQAMFLMRQFIMDIPDELIDAAKIDGASELRIYWSIILPQTKPILATLGTFVFLWHWNDFLWPLVVMRDPQNYMLTVGLNSLQAQESLLATVMAAATVTFIPAFLVFIFLQRFFVRGVMMSGLK</sequence>
<name>A0A255EKB4_9ACTN</name>
<evidence type="ECO:0000256" key="7">
    <source>
        <dbReference type="RuleBase" id="RU363032"/>
    </source>
</evidence>
<dbReference type="PROSITE" id="PS50928">
    <property type="entry name" value="ABC_TM1"/>
    <property type="match status" value="1"/>
</dbReference>
<dbReference type="PANTHER" id="PTHR43744">
    <property type="entry name" value="ABC TRANSPORTER PERMEASE PROTEIN MG189-RELATED-RELATED"/>
    <property type="match status" value="1"/>
</dbReference>
<feature type="transmembrane region" description="Helical" evidence="7">
    <location>
        <begin position="93"/>
        <end position="113"/>
    </location>
</feature>
<evidence type="ECO:0000256" key="4">
    <source>
        <dbReference type="ARBA" id="ARBA00022692"/>
    </source>
</evidence>
<dbReference type="GO" id="GO:0005886">
    <property type="term" value="C:plasma membrane"/>
    <property type="evidence" value="ECO:0007669"/>
    <property type="project" value="UniProtKB-SubCell"/>
</dbReference>
<feature type="domain" description="ABC transmembrane type-1" evidence="8">
    <location>
        <begin position="88"/>
        <end position="276"/>
    </location>
</feature>
<feature type="transmembrane region" description="Helical" evidence="7">
    <location>
        <begin position="125"/>
        <end position="147"/>
    </location>
</feature>
<dbReference type="CDD" id="cd06261">
    <property type="entry name" value="TM_PBP2"/>
    <property type="match status" value="1"/>
</dbReference>
<evidence type="ECO:0000256" key="5">
    <source>
        <dbReference type="ARBA" id="ARBA00022989"/>
    </source>
</evidence>
<evidence type="ECO:0000313" key="10">
    <source>
        <dbReference type="Proteomes" id="UP000216300"/>
    </source>
</evidence>
<gene>
    <name evidence="9" type="ORF">CGZ91_13135</name>
</gene>
<comment type="subcellular location">
    <subcellularLocation>
        <location evidence="1 7">Cell membrane</location>
        <topology evidence="1 7">Multi-pass membrane protein</topology>
    </subcellularLocation>
</comment>
<evidence type="ECO:0000256" key="1">
    <source>
        <dbReference type="ARBA" id="ARBA00004651"/>
    </source>
</evidence>
<keyword evidence="6 7" id="KW-0472">Membrane</keyword>
<dbReference type="SUPFAM" id="SSF161098">
    <property type="entry name" value="MetI-like"/>
    <property type="match status" value="1"/>
</dbReference>
<keyword evidence="4 7" id="KW-0812">Transmembrane</keyword>
<feature type="transmembrane region" description="Helical" evidence="7">
    <location>
        <begin position="254"/>
        <end position="276"/>
    </location>
</feature>
<dbReference type="InterPro" id="IPR035906">
    <property type="entry name" value="MetI-like_sf"/>
</dbReference>
<dbReference type="RefSeq" id="WP_094455852.1">
    <property type="nucleotide sequence ID" value="NZ_NMVJ01000011.1"/>
</dbReference>
<keyword evidence="10" id="KW-1185">Reference proteome</keyword>
<protein>
    <submittedName>
        <fullName evidence="9">ABC transporter permease</fullName>
    </submittedName>
</protein>